<feature type="domain" description="Major facilitator superfamily (MFS) profile" evidence="10">
    <location>
        <begin position="865"/>
        <end position="1249"/>
    </location>
</feature>
<dbReference type="PANTHER" id="PTHR36959">
    <property type="entry name" value="ALTERED INHERITANCE OF MITOCHONDRIA PROTEIN 24, MITOCHONDRIAL"/>
    <property type="match status" value="1"/>
</dbReference>
<dbReference type="GO" id="GO:0007007">
    <property type="term" value="P:inner mitochondrial membrane organization"/>
    <property type="evidence" value="ECO:0007669"/>
    <property type="project" value="TreeGrafter"/>
</dbReference>
<feature type="transmembrane region" description="Helical" evidence="9">
    <location>
        <begin position="1157"/>
        <end position="1184"/>
    </location>
</feature>
<sequence>MNSRPLDLQIRTLRHGTVLTRDEAPGFCRQLSARSTALQIPDGAPQRATAAGASKSRSERPTSSASQMSAMRAQLPLLRTAQGVRAGQLPSYVCRQCRGIQISAAPTTEAPKVGGDVFGARGASRDAADARFEVLGSPYSLLSVSLSPSQQLYTRRGTLVGVAGKAENAQSTLSILSPFTRAFLGVPFLYQRISSSTPLTALISTKSHTTTFSVLHLDGTTDYMISQRNALLAWTGHTLSVSPRISRGLSLAHWGSTHLTGRGLAALSSPGQVYEVTLAEGEEFVAHPSHVVAYAVSRNPPLPMRLKSNILRLQIPNITRFFPETNFMKAMRNTGTYKNVARWLFTLRTSLRRTIWGDRLFLQFRGPTTLLMSSRGVRVADALTNKEVNEIADAPAGVVPDAVELTTKPKIEAKPVSVEQPPSAIHVASVSRDGKVSFEDAKDLKEFTTKRSGYNAACGSTCRLSPAAVGHFRPTEAGIIDKPDVLNDTSISDRAPSTPFRDNRTVVIGSMVKGEQLVASLIPIQSLSGFAFSSQDRAIKRVLMKKMILKMPRVWIRNIEPMKNHEEHEPGHSPTHVPTARLPNDTATGDKLTKLRDDYPSTFVTTTAGHTLVEPLGSKRILVSRIAVIQKGMAFKTEHGFVWSLLHSPSLTPQNNLPTKKQAISLSYSPTIRNDAIVRPTSIARTQGVQGSFFSNLIKELFANKICARGLKGGAGHRRFTRSHLRENIEKGSNTNQYEAATQSTAMPRSQHALSTSSNSSTVMDRSTAPADPEKSDHIPYESSSSARQSLDRIPSQQRDTEANIYPEPANVVEADLEKGGLAHATATQDAKADGPVGGDAPSPPAAGPPPGMNPADFPDGGAQAWLVVFGGWCALFCTFGLINCVGVFQAYYVSGPLSSYPSSTVAWITSLQVWVMTFMGVIFGRLYDTFGPKYLLYCGTVVYVFGLMMTSLSTQYYQFILAQSLVSSIGSSACFNACMSSVTSWFFRRRAAAFGIMVSGSSLGGVILPIMMSKMIPQVGFPWAIRAVAFLFLFLLGIACLTVKSRLPPRPRPFVFKEYVDGLREPPMAITVCALFLFFLGMFLPFNFVILQARAQGMDENLVIYLLPIMNAVSILGRIVPGIVADKVGRYNVMICITFISAIFCLGLWIPGKSNAAIIVFLIIFGFSSGGFISLGPACIAQISDIRQIGVRTGTAFAVQSFGALAGSPIAGAIVASQGGTNYLGLQLFCGFSMLAAVGVFIAARTVQVGFTLKKVQENESLPADMSATPISALIAGSGSGAVYEPERNNGKNNDEREFT</sequence>
<feature type="transmembrane region" description="Helical" evidence="9">
    <location>
        <begin position="1224"/>
        <end position="1245"/>
    </location>
</feature>
<dbReference type="Gene3D" id="3.60.160.10">
    <property type="entry name" value="Mitochondrial biogenesis AIM24"/>
    <property type="match status" value="1"/>
</dbReference>
<feature type="transmembrane region" description="Helical" evidence="9">
    <location>
        <begin position="1103"/>
        <end position="1125"/>
    </location>
</feature>
<evidence type="ECO:0000313" key="12">
    <source>
        <dbReference type="Proteomes" id="UP000830671"/>
    </source>
</evidence>
<evidence type="ECO:0000256" key="6">
    <source>
        <dbReference type="ARBA" id="ARBA00023128"/>
    </source>
</evidence>
<dbReference type="InterPro" id="IPR036983">
    <property type="entry name" value="AIM24_sf"/>
</dbReference>
<feature type="region of interest" description="Disordered" evidence="8">
    <location>
        <begin position="38"/>
        <end position="69"/>
    </location>
</feature>
<organism evidence="11 12">
    <name type="scientific">Colletotrichum lupini</name>
    <dbReference type="NCBI Taxonomy" id="145971"/>
    <lineage>
        <taxon>Eukaryota</taxon>
        <taxon>Fungi</taxon>
        <taxon>Dikarya</taxon>
        <taxon>Ascomycota</taxon>
        <taxon>Pezizomycotina</taxon>
        <taxon>Sordariomycetes</taxon>
        <taxon>Hypocreomycetidae</taxon>
        <taxon>Glomerellales</taxon>
        <taxon>Glomerellaceae</taxon>
        <taxon>Colletotrichum</taxon>
        <taxon>Colletotrichum acutatum species complex</taxon>
    </lineage>
</organism>
<keyword evidence="12" id="KW-1185">Reference proteome</keyword>
<evidence type="ECO:0000256" key="7">
    <source>
        <dbReference type="RuleBase" id="RU363045"/>
    </source>
</evidence>
<evidence type="ECO:0000256" key="2">
    <source>
        <dbReference type="ARBA" id="ARBA00004173"/>
    </source>
</evidence>
<keyword evidence="6 7" id="KW-0496">Mitochondrion</keyword>
<feature type="transmembrane region" description="Helical" evidence="9">
    <location>
        <begin position="905"/>
        <end position="928"/>
    </location>
</feature>
<feature type="region of interest" description="Disordered" evidence="8">
    <location>
        <begin position="564"/>
        <end position="593"/>
    </location>
</feature>
<feature type="transmembrane region" description="Helical" evidence="9">
    <location>
        <begin position="935"/>
        <end position="954"/>
    </location>
</feature>
<dbReference type="PROSITE" id="PS50850">
    <property type="entry name" value="MFS"/>
    <property type="match status" value="1"/>
</dbReference>
<proteinExistence type="inferred from homology"/>
<feature type="region of interest" description="Disordered" evidence="8">
    <location>
        <begin position="726"/>
        <end position="808"/>
    </location>
</feature>
<feature type="transmembrane region" description="Helical" evidence="9">
    <location>
        <begin position="1069"/>
        <end position="1091"/>
    </location>
</feature>
<accession>A0A9Q8SRX4</accession>
<evidence type="ECO:0000256" key="5">
    <source>
        <dbReference type="ARBA" id="ARBA00022946"/>
    </source>
</evidence>
<dbReference type="InterPro" id="IPR016031">
    <property type="entry name" value="Trp_RNA-bd_attenuator-like_dom"/>
</dbReference>
<evidence type="ECO:0000256" key="1">
    <source>
        <dbReference type="ARBA" id="ARBA00004141"/>
    </source>
</evidence>
<feature type="compositionally biased region" description="Polar residues" evidence="8">
    <location>
        <begin position="731"/>
        <end position="765"/>
    </location>
</feature>
<feature type="compositionally biased region" description="Pro residues" evidence="8">
    <location>
        <begin position="842"/>
        <end position="853"/>
    </location>
</feature>
<feature type="transmembrane region" description="Helical" evidence="9">
    <location>
        <begin position="1132"/>
        <end position="1151"/>
    </location>
</feature>
<dbReference type="Pfam" id="PF01987">
    <property type="entry name" value="AIM24"/>
    <property type="match status" value="1"/>
</dbReference>
<dbReference type="CDD" id="cd17352">
    <property type="entry name" value="MFS_MCT_SLC16"/>
    <property type="match status" value="1"/>
</dbReference>
<dbReference type="InterPro" id="IPR002838">
    <property type="entry name" value="AIM24"/>
</dbReference>
<feature type="region of interest" description="Disordered" evidence="8">
    <location>
        <begin position="826"/>
        <end position="855"/>
    </location>
</feature>
<evidence type="ECO:0000256" key="4">
    <source>
        <dbReference type="ARBA" id="ARBA00013287"/>
    </source>
</evidence>
<keyword evidence="9" id="KW-1133">Transmembrane helix</keyword>
<feature type="transmembrane region" description="Helical" evidence="9">
    <location>
        <begin position="992"/>
        <end position="1012"/>
    </location>
</feature>
<dbReference type="SUPFAM" id="SSF103473">
    <property type="entry name" value="MFS general substrate transporter"/>
    <property type="match status" value="1"/>
</dbReference>
<name>A0A9Q8SRX4_9PEZI</name>
<keyword evidence="5" id="KW-0809">Transit peptide</keyword>
<keyword evidence="9" id="KW-0812">Transmembrane</keyword>
<protein>
    <recommendedName>
        <fullName evidence="4 7">Altered inheritance of mitochondria protein 24, mitochondrial</fullName>
    </recommendedName>
</protein>
<keyword evidence="9" id="KW-0472">Membrane</keyword>
<dbReference type="Pfam" id="PF07690">
    <property type="entry name" value="MFS_1"/>
    <property type="match status" value="1"/>
</dbReference>
<comment type="similarity">
    <text evidence="3 7">Belongs to the AIM24 family.</text>
</comment>
<feature type="transmembrane region" description="Helical" evidence="9">
    <location>
        <begin position="1196"/>
        <end position="1218"/>
    </location>
</feature>
<dbReference type="InterPro" id="IPR036259">
    <property type="entry name" value="MFS_trans_sf"/>
</dbReference>
<evidence type="ECO:0000313" key="11">
    <source>
        <dbReference type="EMBL" id="UQC81467.1"/>
    </source>
</evidence>
<dbReference type="RefSeq" id="XP_049143093.1">
    <property type="nucleotide sequence ID" value="XM_049285950.1"/>
</dbReference>
<dbReference type="KEGG" id="clup:CLUP02_06953"/>
<comment type="subcellular location">
    <subcellularLocation>
        <location evidence="1">Membrane</location>
        <topology evidence="1">Multi-pass membrane protein</topology>
    </subcellularLocation>
    <subcellularLocation>
        <location evidence="2 7">Mitochondrion</location>
    </subcellularLocation>
</comment>
<feature type="region of interest" description="Disordered" evidence="8">
    <location>
        <begin position="1282"/>
        <end position="1301"/>
    </location>
</feature>
<dbReference type="PANTHER" id="PTHR36959:SF2">
    <property type="entry name" value="ALTERED INHERITANCE OF MITOCHONDRIA PROTEIN 24, MITOCHONDRIAL"/>
    <property type="match status" value="1"/>
</dbReference>
<dbReference type="Proteomes" id="UP000830671">
    <property type="component" value="Chromosome 3"/>
</dbReference>
<dbReference type="GO" id="GO:0022857">
    <property type="term" value="F:transmembrane transporter activity"/>
    <property type="evidence" value="ECO:0007669"/>
    <property type="project" value="InterPro"/>
</dbReference>
<evidence type="ECO:0000259" key="10">
    <source>
        <dbReference type="PROSITE" id="PS50850"/>
    </source>
</evidence>
<dbReference type="InterPro" id="IPR020846">
    <property type="entry name" value="MFS_dom"/>
</dbReference>
<reference evidence="11" key="1">
    <citation type="journal article" date="2021" name="Mol. Plant Microbe Interact.">
        <title>Complete Genome Sequence of the Plant-Pathogenic Fungus Colletotrichum lupini.</title>
        <authorList>
            <person name="Baroncelli R."/>
            <person name="Pensec F."/>
            <person name="Da Lio D."/>
            <person name="Boufleur T."/>
            <person name="Vicente I."/>
            <person name="Sarrocco S."/>
            <person name="Picot A."/>
            <person name="Baraldi E."/>
            <person name="Sukno S."/>
            <person name="Thon M."/>
            <person name="Le Floch G."/>
        </authorList>
    </citation>
    <scope>NUCLEOTIDE SEQUENCE</scope>
    <source>
        <strain evidence="11">IMI 504893</strain>
    </source>
</reference>
<dbReference type="InterPro" id="IPR011701">
    <property type="entry name" value="MFS"/>
</dbReference>
<feature type="transmembrane region" description="Helical" evidence="9">
    <location>
        <begin position="1024"/>
        <end position="1048"/>
    </location>
</feature>
<feature type="compositionally biased region" description="Basic and acidic residues" evidence="8">
    <location>
        <begin position="1286"/>
        <end position="1301"/>
    </location>
</feature>
<evidence type="ECO:0000256" key="9">
    <source>
        <dbReference type="SAM" id="Phobius"/>
    </source>
</evidence>
<dbReference type="Gene3D" id="1.20.1250.20">
    <property type="entry name" value="MFS general substrate transporter like domains"/>
    <property type="match status" value="2"/>
</dbReference>
<gene>
    <name evidence="11" type="ORF">CLUP02_06953</name>
</gene>
<dbReference type="SUPFAM" id="SSF51219">
    <property type="entry name" value="TRAP-like"/>
    <property type="match status" value="1"/>
</dbReference>
<dbReference type="EMBL" id="CP019475">
    <property type="protein sequence ID" value="UQC81467.1"/>
    <property type="molecule type" value="Genomic_DNA"/>
</dbReference>
<evidence type="ECO:0000256" key="3">
    <source>
        <dbReference type="ARBA" id="ARBA00009322"/>
    </source>
</evidence>
<dbReference type="GeneID" id="73340960"/>
<dbReference type="GO" id="GO:0005743">
    <property type="term" value="C:mitochondrial inner membrane"/>
    <property type="evidence" value="ECO:0007669"/>
    <property type="project" value="TreeGrafter"/>
</dbReference>
<evidence type="ECO:0000256" key="8">
    <source>
        <dbReference type="SAM" id="MobiDB-lite"/>
    </source>
</evidence>